<dbReference type="SUPFAM" id="SSF50978">
    <property type="entry name" value="WD40 repeat-like"/>
    <property type="match status" value="1"/>
</dbReference>
<dbReference type="STRING" id="691883.A0A058ZB93"/>
<keyword evidence="5 6" id="KW-0539">Nucleus</keyword>
<dbReference type="GeneID" id="20525843"/>
<keyword evidence="2 6" id="KW-0698">rRNA processing</keyword>
<evidence type="ECO:0000256" key="4">
    <source>
        <dbReference type="ARBA" id="ARBA00022737"/>
    </source>
</evidence>
<sequence>MAAAPRASNSAAALAGRKRSTRSDDAPLTRSQTKTKADRADDTALAALMADQSAVLGEDDSSSGEEQGSTASEAESDDLADFNSDPDVTSSEDEDDDAPEGEDVDSGNDASEDELNRMLAAEDGESDSSESYDEESEEESSDEEEIEPAVTLSGLRVVQRGRHLDMPDTLPSEDEDPATAPGHSTDEEIRQALERNRPNIPGPLEHVPAFPFQQDVDSSDEAPSDLSDDEHTTNPVGRGIPSEWYADHPHIGYDLDGKRIMKPLESLDELDRFLAKMGTDAENDDYWRTVKDKYGASLKLSDEELQLIDRIISGRYAEQESANMYPEMIEYYSGKPMAHPLPQPTEPKRRFIPSKWEGQKVMKLVRAVRMGWLTPRAAKKDSRPKYYNIWAKESSEEAPNSSASSNYIPAPKMRLPGHNASYNPPEEYLWTEEEIREWEEAHPEDRKAKFIPRKYDSLRQVPANPQLIQDMFERCLDLYLCPRVRKNRLQIDPESLIPRLPRPRELRPYPTTESIRYEGHTGKVRSISVCPTGEWLLSGSDDGTVRVFEVSTGRCAFSLDLGQRVNAVAWNPMPGTFLFTAAADSTVFFVAPPAVGTLEATEMTRSLIRSSIEKKGSFSAPPNARPVHIDWVLPSEEEAAKSIVLKLEHRFVVTRLAWHRRGDYLATVCADGLSRAIAIHQLSRHMSQHPFSRNLGHIERVLFDPAKPHLVVATQKTVRIYNLQKQQLVKRLRSSSNHISSVALHPAGGEHVLVGTFDRRVGWYDLELSSDRPYRTLLYHKYAVRAVAYHNSYPLFASCSDDGTAQVFHGRVFSDLLQNALIVPLKILTGHRIVDGFGIMDCAFHPSRPWLFTAGADGTVRLFV</sequence>
<dbReference type="Gene3D" id="2.130.10.10">
    <property type="entry name" value="YVTN repeat-like/Quinoprotein amine dehydrogenase"/>
    <property type="match status" value="1"/>
</dbReference>
<feature type="compositionally biased region" description="Basic and acidic residues" evidence="8">
    <location>
        <begin position="184"/>
        <end position="197"/>
    </location>
</feature>
<reference evidence="10" key="1">
    <citation type="submission" date="2013-04" db="EMBL/GenBank/DDBJ databases">
        <title>The Genome Sequence of Fonticula alba ATCC 38817.</title>
        <authorList>
            <consortium name="The Broad Institute Genomics Platform"/>
            <person name="Russ C."/>
            <person name="Cuomo C."/>
            <person name="Burger G."/>
            <person name="Gray M.W."/>
            <person name="Holland P.W.H."/>
            <person name="King N."/>
            <person name="Lang F.B.F."/>
            <person name="Roger A.J."/>
            <person name="Ruiz-Trillo I."/>
            <person name="Brown M."/>
            <person name="Walker B."/>
            <person name="Young S."/>
            <person name="Zeng Q."/>
            <person name="Gargeya S."/>
            <person name="Fitzgerald M."/>
            <person name="Haas B."/>
            <person name="Abouelleil A."/>
            <person name="Allen A.W."/>
            <person name="Alvarado L."/>
            <person name="Arachchi H.M."/>
            <person name="Berlin A.M."/>
            <person name="Chapman S.B."/>
            <person name="Gainer-Dewar J."/>
            <person name="Goldberg J."/>
            <person name="Griggs A."/>
            <person name="Gujja S."/>
            <person name="Hansen M."/>
            <person name="Howarth C."/>
            <person name="Imamovic A."/>
            <person name="Ireland A."/>
            <person name="Larimer J."/>
            <person name="McCowan C."/>
            <person name="Murphy C."/>
            <person name="Pearson M."/>
            <person name="Poon T.W."/>
            <person name="Priest M."/>
            <person name="Roberts A."/>
            <person name="Saif S."/>
            <person name="Shea T."/>
            <person name="Sisk P."/>
            <person name="Sykes S."/>
            <person name="Wortman J."/>
            <person name="Nusbaum C."/>
            <person name="Birren B."/>
        </authorList>
    </citation>
    <scope>NUCLEOTIDE SEQUENCE [LARGE SCALE GENOMIC DNA]</scope>
    <source>
        <strain evidence="10">ATCC 38817</strain>
    </source>
</reference>
<evidence type="ECO:0000313" key="10">
    <source>
        <dbReference type="EMBL" id="KCV71695.1"/>
    </source>
</evidence>
<evidence type="ECO:0000256" key="3">
    <source>
        <dbReference type="ARBA" id="ARBA00022574"/>
    </source>
</evidence>
<dbReference type="GO" id="GO:0000463">
    <property type="term" value="P:maturation of LSU-rRNA from tricistronic rRNA transcript (SSU-rRNA, 5.8S rRNA, LSU-rRNA)"/>
    <property type="evidence" value="ECO:0007669"/>
    <property type="project" value="UniProtKB-UniRule"/>
</dbReference>
<comment type="similarity">
    <text evidence="6">Belongs to the WD repeat BOP1/ERB1 family.</text>
</comment>
<evidence type="ECO:0000256" key="2">
    <source>
        <dbReference type="ARBA" id="ARBA00022552"/>
    </source>
</evidence>
<evidence type="ECO:0000256" key="6">
    <source>
        <dbReference type="HAMAP-Rule" id="MF_03027"/>
    </source>
</evidence>
<feature type="domain" description="BOP1 N-terminal" evidence="9">
    <location>
        <begin position="245"/>
        <end position="510"/>
    </location>
</feature>
<dbReference type="HAMAP" id="MF_03027">
    <property type="entry name" value="BOP1"/>
    <property type="match status" value="1"/>
</dbReference>
<accession>A0A058ZB93</accession>
<dbReference type="InterPro" id="IPR012953">
    <property type="entry name" value="BOP1_N_dom"/>
</dbReference>
<dbReference type="InterPro" id="IPR036322">
    <property type="entry name" value="WD40_repeat_dom_sf"/>
</dbReference>
<dbReference type="GO" id="GO:0005654">
    <property type="term" value="C:nucleoplasm"/>
    <property type="evidence" value="ECO:0007669"/>
    <property type="project" value="UniProtKB-SubCell"/>
</dbReference>
<dbReference type="Pfam" id="PF08145">
    <property type="entry name" value="BOP1NT"/>
    <property type="match status" value="1"/>
</dbReference>
<evidence type="ECO:0000259" key="9">
    <source>
        <dbReference type="SMART" id="SM01035"/>
    </source>
</evidence>
<dbReference type="PANTHER" id="PTHR17605">
    <property type="entry name" value="RIBOSOME BIOGENESIS PROTEIN BOP1 BLOCK OF PROLIFERATION 1 PROTEIN"/>
    <property type="match status" value="1"/>
</dbReference>
<dbReference type="OMA" id="MRPAKGE"/>
<feature type="compositionally biased region" description="Acidic residues" evidence="8">
    <location>
        <begin position="122"/>
        <end position="147"/>
    </location>
</feature>
<comment type="function">
    <text evidence="6">Required for maturation of ribosomal RNAs and formation of the large ribosomal subunit.</text>
</comment>
<feature type="compositionally biased region" description="Low complexity" evidence="8">
    <location>
        <begin position="1"/>
        <end position="15"/>
    </location>
</feature>
<dbReference type="SMART" id="SM01035">
    <property type="entry name" value="BOP1NT"/>
    <property type="match status" value="1"/>
</dbReference>
<dbReference type="PANTHER" id="PTHR17605:SF0">
    <property type="entry name" value="RIBOSOME BIOGENESIS PROTEIN BOP1"/>
    <property type="match status" value="1"/>
</dbReference>
<dbReference type="GO" id="GO:0043021">
    <property type="term" value="F:ribonucleoprotein complex binding"/>
    <property type="evidence" value="ECO:0007669"/>
    <property type="project" value="UniProtKB-UniRule"/>
</dbReference>
<dbReference type="GO" id="GO:0000466">
    <property type="term" value="P:maturation of 5.8S rRNA from tricistronic rRNA transcript (SSU-rRNA, 5.8S rRNA, LSU-rRNA)"/>
    <property type="evidence" value="ECO:0007669"/>
    <property type="project" value="UniProtKB-UniRule"/>
</dbReference>
<dbReference type="SMART" id="SM00320">
    <property type="entry name" value="WD40"/>
    <property type="match status" value="7"/>
</dbReference>
<keyword evidence="3 7" id="KW-0853">WD repeat</keyword>
<evidence type="ECO:0000256" key="7">
    <source>
        <dbReference type="PROSITE-ProRule" id="PRU00221"/>
    </source>
</evidence>
<feature type="compositionally biased region" description="Acidic residues" evidence="8">
    <location>
        <begin position="217"/>
        <end position="228"/>
    </location>
</feature>
<dbReference type="InterPro" id="IPR015943">
    <property type="entry name" value="WD40/YVTN_repeat-like_dom_sf"/>
</dbReference>
<evidence type="ECO:0000256" key="1">
    <source>
        <dbReference type="ARBA" id="ARBA00022517"/>
    </source>
</evidence>
<evidence type="ECO:0000256" key="5">
    <source>
        <dbReference type="ARBA" id="ARBA00023242"/>
    </source>
</evidence>
<keyword evidence="11" id="KW-1185">Reference proteome</keyword>
<gene>
    <name evidence="10" type="ORF">H696_01118</name>
</gene>
<name>A0A058ZB93_FONAL</name>
<dbReference type="RefSeq" id="XP_009493273.1">
    <property type="nucleotide sequence ID" value="XM_009494998.1"/>
</dbReference>
<dbReference type="eggNOG" id="KOG0650">
    <property type="taxonomic scope" value="Eukaryota"/>
</dbReference>
<dbReference type="AlphaFoldDB" id="A0A058ZB93"/>
<dbReference type="GO" id="GO:0030687">
    <property type="term" value="C:preribosome, large subunit precursor"/>
    <property type="evidence" value="ECO:0007669"/>
    <property type="project" value="UniProtKB-UniRule"/>
</dbReference>
<dbReference type="EMBL" id="KB932202">
    <property type="protein sequence ID" value="KCV71695.1"/>
    <property type="molecule type" value="Genomic_DNA"/>
</dbReference>
<dbReference type="InterPro" id="IPR001680">
    <property type="entry name" value="WD40_rpt"/>
</dbReference>
<dbReference type="Proteomes" id="UP000030693">
    <property type="component" value="Unassembled WGS sequence"/>
</dbReference>
<keyword evidence="4" id="KW-0677">Repeat</keyword>
<dbReference type="PROSITE" id="PS50294">
    <property type="entry name" value="WD_REPEATS_REGION"/>
    <property type="match status" value="1"/>
</dbReference>
<protein>
    <recommendedName>
        <fullName evidence="6">Ribosome biogenesis protein BOP1 homolog</fullName>
    </recommendedName>
</protein>
<dbReference type="FunFam" id="2.130.10.10:FF:000061">
    <property type="entry name" value="Ribosome biogenesis protein BOP1 homolog"/>
    <property type="match status" value="1"/>
</dbReference>
<feature type="region of interest" description="Disordered" evidence="8">
    <location>
        <begin position="1"/>
        <end position="243"/>
    </location>
</feature>
<dbReference type="GO" id="GO:0070545">
    <property type="term" value="C:PeBoW complex"/>
    <property type="evidence" value="ECO:0007669"/>
    <property type="project" value="TreeGrafter"/>
</dbReference>
<keyword evidence="1 6" id="KW-0690">Ribosome biogenesis</keyword>
<dbReference type="PROSITE" id="PS50082">
    <property type="entry name" value="WD_REPEATS_2"/>
    <property type="match status" value="1"/>
</dbReference>
<evidence type="ECO:0000256" key="8">
    <source>
        <dbReference type="SAM" id="MobiDB-lite"/>
    </source>
</evidence>
<dbReference type="Pfam" id="PF00400">
    <property type="entry name" value="WD40"/>
    <property type="match status" value="3"/>
</dbReference>
<organism evidence="10">
    <name type="scientific">Fonticula alba</name>
    <name type="common">Slime mold</name>
    <dbReference type="NCBI Taxonomy" id="691883"/>
    <lineage>
        <taxon>Eukaryota</taxon>
        <taxon>Rotosphaerida</taxon>
        <taxon>Fonticulaceae</taxon>
        <taxon>Fonticula</taxon>
    </lineage>
</organism>
<evidence type="ECO:0000313" key="11">
    <source>
        <dbReference type="Proteomes" id="UP000030693"/>
    </source>
</evidence>
<comment type="subcellular location">
    <subcellularLocation>
        <location evidence="6">Nucleus</location>
        <location evidence="6">Nucleolus</location>
    </subcellularLocation>
    <subcellularLocation>
        <location evidence="6">Nucleus</location>
        <location evidence="6">Nucleoplasm</location>
    </subcellularLocation>
</comment>
<proteinExistence type="inferred from homology"/>
<dbReference type="InterPro" id="IPR028598">
    <property type="entry name" value="BOP1/Erb1"/>
</dbReference>
<feature type="repeat" description="WD" evidence="7">
    <location>
        <begin position="517"/>
        <end position="558"/>
    </location>
</feature>
<feature type="compositionally biased region" description="Acidic residues" evidence="8">
    <location>
        <begin position="90"/>
        <end position="113"/>
    </location>
</feature>
<dbReference type="OrthoDB" id="5571054at2759"/>